<evidence type="ECO:0000256" key="4">
    <source>
        <dbReference type="ARBA" id="ARBA00022741"/>
    </source>
</evidence>
<evidence type="ECO:0000256" key="3">
    <source>
        <dbReference type="ARBA" id="ARBA00022490"/>
    </source>
</evidence>
<dbReference type="AlphaFoldDB" id="A0A401QFB5"/>
<reference evidence="8 9" key="1">
    <citation type="journal article" date="2018" name="Nat. Ecol. Evol.">
        <title>Shark genomes provide insights into elasmobranch evolution and the origin of vertebrates.</title>
        <authorList>
            <person name="Hara Y"/>
            <person name="Yamaguchi K"/>
            <person name="Onimaru K"/>
            <person name="Kadota M"/>
            <person name="Koyanagi M"/>
            <person name="Keeley SD"/>
            <person name="Tatsumi K"/>
            <person name="Tanaka K"/>
            <person name="Motone F"/>
            <person name="Kageyama Y"/>
            <person name="Nozu R"/>
            <person name="Adachi N"/>
            <person name="Nishimura O"/>
            <person name="Nakagawa R"/>
            <person name="Tanegashima C"/>
            <person name="Kiyatake I"/>
            <person name="Matsumoto R"/>
            <person name="Murakumo K"/>
            <person name="Nishida K"/>
            <person name="Terakita A"/>
            <person name="Kuratani S"/>
            <person name="Sato K"/>
            <person name="Hyodo S Kuraku.S."/>
        </authorList>
    </citation>
    <scope>NUCLEOTIDE SEQUENCE [LARGE SCALE GENOMIC DNA]</scope>
</reference>
<dbReference type="PANTHER" id="PTHR11937">
    <property type="entry name" value="ACTIN"/>
    <property type="match status" value="1"/>
</dbReference>
<dbReference type="FunFam" id="3.30.420.40:FF:000058">
    <property type="entry name" value="Putative actin-related protein 5"/>
    <property type="match status" value="1"/>
</dbReference>
<accession>A0A401QFB5</accession>
<keyword evidence="6" id="KW-0206">Cytoskeleton</keyword>
<dbReference type="STRING" id="75743.A0A401QFB5"/>
<dbReference type="InterPro" id="IPR004000">
    <property type="entry name" value="Actin"/>
</dbReference>
<dbReference type="OrthoDB" id="9862123at2759"/>
<keyword evidence="9" id="KW-1185">Reference proteome</keyword>
<sequence>MSKPSPVVPQGTPMCQETFTETAAVVMDNGTGYTKAGFAGDDKPRVVVRSLVGIPNHATDEFHKGPDYFIGSAIPNNPWIIKTPVVTNGIVTDWDALEMLWHHVFYQELRVATEEHAVLLSDAPLSPATNREKAAELLFEGFCVPAMYVAHQSLLSLYSTGRTTGLIIESGLGVSYTAPIHNGYTLPHATYRLDLAGGGLTDYMAKLLEECGNPFSPEEMHIVRNIKESCCYVAQDFNEEMVANENDYLTDYELPDGHIITIGNERFRCPESLFKPEVVGLTDPGLHALAMKSLEKCRAEHRPELLNNIVLSGGSSMFPGFAERIQREMGELAPSRAKLNVYASPQRKFSVWIGGSITACLNTFQSMWISRREYDEKGPVIVHRKCF</sequence>
<protein>
    <submittedName>
        <fullName evidence="8">Uncharacterized protein</fullName>
    </submittedName>
</protein>
<keyword evidence="5" id="KW-0067">ATP-binding</keyword>
<dbReference type="PRINTS" id="PR00190">
    <property type="entry name" value="ACTIN"/>
</dbReference>
<dbReference type="FunFam" id="3.30.420.40:FF:000148">
    <property type="entry name" value="Actin, alpha skeletal muscle"/>
    <property type="match status" value="1"/>
</dbReference>
<name>A0A401QFB5_SCYTO</name>
<evidence type="ECO:0000256" key="5">
    <source>
        <dbReference type="ARBA" id="ARBA00022840"/>
    </source>
</evidence>
<dbReference type="InterPro" id="IPR043129">
    <property type="entry name" value="ATPase_NBD"/>
</dbReference>
<dbReference type="Gene3D" id="3.30.420.40">
    <property type="match status" value="2"/>
</dbReference>
<evidence type="ECO:0000256" key="1">
    <source>
        <dbReference type="ARBA" id="ARBA00004245"/>
    </source>
</evidence>
<evidence type="ECO:0000256" key="7">
    <source>
        <dbReference type="RuleBase" id="RU000487"/>
    </source>
</evidence>
<organism evidence="8 9">
    <name type="scientific">Scyliorhinus torazame</name>
    <name type="common">Cloudy catshark</name>
    <name type="synonym">Catulus torazame</name>
    <dbReference type="NCBI Taxonomy" id="75743"/>
    <lineage>
        <taxon>Eukaryota</taxon>
        <taxon>Metazoa</taxon>
        <taxon>Chordata</taxon>
        <taxon>Craniata</taxon>
        <taxon>Vertebrata</taxon>
        <taxon>Chondrichthyes</taxon>
        <taxon>Elasmobranchii</taxon>
        <taxon>Galeomorphii</taxon>
        <taxon>Galeoidea</taxon>
        <taxon>Carcharhiniformes</taxon>
        <taxon>Scyliorhinidae</taxon>
        <taxon>Scyliorhinus</taxon>
    </lineage>
</organism>
<comment type="subcellular location">
    <subcellularLocation>
        <location evidence="1">Cytoplasm</location>
        <location evidence="1">Cytoskeleton</location>
    </subcellularLocation>
</comment>
<dbReference type="Gene3D" id="3.90.640.10">
    <property type="entry name" value="Actin, Chain A, domain 4"/>
    <property type="match status" value="1"/>
</dbReference>
<proteinExistence type="inferred from homology"/>
<dbReference type="InterPro" id="IPR004001">
    <property type="entry name" value="Actin_CS"/>
</dbReference>
<dbReference type="GO" id="GO:0005524">
    <property type="term" value="F:ATP binding"/>
    <property type="evidence" value="ECO:0007669"/>
    <property type="project" value="UniProtKB-KW"/>
</dbReference>
<evidence type="ECO:0000313" key="9">
    <source>
        <dbReference type="Proteomes" id="UP000288216"/>
    </source>
</evidence>
<dbReference type="PROSITE" id="PS00432">
    <property type="entry name" value="ACTINS_2"/>
    <property type="match status" value="1"/>
</dbReference>
<dbReference type="Pfam" id="PF00022">
    <property type="entry name" value="Actin"/>
    <property type="match status" value="1"/>
</dbReference>
<dbReference type="SUPFAM" id="SSF53067">
    <property type="entry name" value="Actin-like ATPase domain"/>
    <property type="match status" value="2"/>
</dbReference>
<evidence type="ECO:0000256" key="2">
    <source>
        <dbReference type="ARBA" id="ARBA00006752"/>
    </source>
</evidence>
<keyword evidence="4" id="KW-0547">Nucleotide-binding</keyword>
<gene>
    <name evidence="8" type="ORF">scyTo_0024772</name>
</gene>
<dbReference type="GO" id="GO:0005856">
    <property type="term" value="C:cytoskeleton"/>
    <property type="evidence" value="ECO:0007669"/>
    <property type="project" value="UniProtKB-SubCell"/>
</dbReference>
<dbReference type="OMA" id="LEMLWHH"/>
<dbReference type="FunFam" id="3.90.640.10:FF:000007">
    <property type="entry name" value="Actin like 7B"/>
    <property type="match status" value="1"/>
</dbReference>
<keyword evidence="3" id="KW-0963">Cytoplasm</keyword>
<dbReference type="SMART" id="SM00268">
    <property type="entry name" value="ACTIN"/>
    <property type="match status" value="1"/>
</dbReference>
<comment type="similarity">
    <text evidence="2 7">Belongs to the actin family.</text>
</comment>
<evidence type="ECO:0000313" key="8">
    <source>
        <dbReference type="EMBL" id="GCB84054.1"/>
    </source>
</evidence>
<comment type="caution">
    <text evidence="8">The sequence shown here is derived from an EMBL/GenBank/DDBJ whole genome shotgun (WGS) entry which is preliminary data.</text>
</comment>
<dbReference type="Proteomes" id="UP000288216">
    <property type="component" value="Unassembled WGS sequence"/>
</dbReference>
<evidence type="ECO:0000256" key="6">
    <source>
        <dbReference type="ARBA" id="ARBA00023212"/>
    </source>
</evidence>
<dbReference type="EMBL" id="BFAA01055623">
    <property type="protein sequence ID" value="GCB84054.1"/>
    <property type="molecule type" value="Genomic_DNA"/>
</dbReference>